<name>H0XGW6_OTOGA</name>
<dbReference type="OMA" id="DEFSPHW"/>
<dbReference type="AlphaFoldDB" id="H0XGW6"/>
<dbReference type="Ensembl" id="ENSOGAT00000017127.2">
    <property type="protein sequence ID" value="ENSOGAP00000015337.2"/>
    <property type="gene ID" value="ENSOGAG00000017122.2"/>
</dbReference>
<dbReference type="PANTHER" id="PTHR46254">
    <property type="entry name" value="PROTEIN GVQW1-RELATED"/>
    <property type="match status" value="1"/>
</dbReference>
<evidence type="ECO:0000313" key="2">
    <source>
        <dbReference type="Ensembl" id="ENSOGAP00000015337.2"/>
    </source>
</evidence>
<feature type="signal peptide" evidence="1">
    <location>
        <begin position="1"/>
        <end position="19"/>
    </location>
</feature>
<dbReference type="EMBL" id="AAQR03039530">
    <property type="status" value="NOT_ANNOTATED_CDS"/>
    <property type="molecule type" value="Genomic_DNA"/>
</dbReference>
<reference evidence="2" key="3">
    <citation type="submission" date="2025-09" db="UniProtKB">
        <authorList>
            <consortium name="Ensembl"/>
        </authorList>
    </citation>
    <scope>IDENTIFICATION</scope>
</reference>
<feature type="chain" id="PRO_5003544968" evidence="1">
    <location>
        <begin position="20"/>
        <end position="78"/>
    </location>
</feature>
<dbReference type="InParanoid" id="H0XGW6"/>
<dbReference type="Proteomes" id="UP000005225">
    <property type="component" value="Unassembled WGS sequence"/>
</dbReference>
<keyword evidence="1" id="KW-0732">Signal</keyword>
<protein>
    <submittedName>
        <fullName evidence="2">Uncharacterized protein</fullName>
    </submittedName>
</protein>
<reference evidence="2" key="2">
    <citation type="submission" date="2025-08" db="UniProtKB">
        <authorList>
            <consortium name="Ensembl"/>
        </authorList>
    </citation>
    <scope>IDENTIFICATION</scope>
</reference>
<evidence type="ECO:0000313" key="3">
    <source>
        <dbReference type="Proteomes" id="UP000005225"/>
    </source>
</evidence>
<keyword evidence="3" id="KW-1185">Reference proteome</keyword>
<sequence>LLCVFVVVVVVVCLFETESHYVTLSRGPWRHSSQQPQTLGLKQFSCLSLPNSWDCRCPPQYLAAIHPPWPPRVLGLQV</sequence>
<reference evidence="3" key="1">
    <citation type="submission" date="2011-03" db="EMBL/GenBank/DDBJ databases">
        <title>Version 3 of the genome sequence of Otolemur garnettii (Bushbaby).</title>
        <authorList>
            <consortium name="The Broad Institute Genome Sequencing Platform"/>
            <person name="Di Palma F."/>
            <person name="Johnson J."/>
            <person name="Lander E.S."/>
            <person name="Lindblad-Toh K."/>
            <person name="Jaffe D.B."/>
            <person name="Gnerre S."/>
            <person name="MacCallum I."/>
            <person name="Przybylski D."/>
            <person name="Ribeiro F.J."/>
            <person name="Burton J.N."/>
            <person name="Walker B.J."/>
            <person name="Sharpe T."/>
            <person name="Hall G."/>
        </authorList>
    </citation>
    <scope>NUCLEOTIDE SEQUENCE [LARGE SCALE GENOMIC DNA]</scope>
</reference>
<dbReference type="HOGENOM" id="CLU_2628359_0_0_1"/>
<proteinExistence type="predicted"/>
<accession>H0XGW6</accession>
<organism evidence="2 3">
    <name type="scientific">Otolemur garnettii</name>
    <name type="common">Small-eared galago</name>
    <name type="synonym">Garnett's greater bushbaby</name>
    <dbReference type="NCBI Taxonomy" id="30611"/>
    <lineage>
        <taxon>Eukaryota</taxon>
        <taxon>Metazoa</taxon>
        <taxon>Chordata</taxon>
        <taxon>Craniata</taxon>
        <taxon>Vertebrata</taxon>
        <taxon>Euteleostomi</taxon>
        <taxon>Mammalia</taxon>
        <taxon>Eutheria</taxon>
        <taxon>Euarchontoglires</taxon>
        <taxon>Primates</taxon>
        <taxon>Strepsirrhini</taxon>
        <taxon>Lorisiformes</taxon>
        <taxon>Galagidae</taxon>
        <taxon>Otolemur</taxon>
    </lineage>
</organism>
<evidence type="ECO:0000256" key="1">
    <source>
        <dbReference type="SAM" id="SignalP"/>
    </source>
</evidence>